<dbReference type="OrthoDB" id="3560543at2759"/>
<protein>
    <submittedName>
        <fullName evidence="2">Uncharacterized protein</fullName>
    </submittedName>
</protein>
<sequence length="295" mass="33906">MTPYKRGFIISWPSWTVPDAGRTPLHRLSGTCQAHLLEIAVLFHDIDRAIMREINFDRAYYLKEYTTRMRARTLLDEDCPLLQPFEQAMNDRMMNAHTIHDLNIGALVDTTFNNMWALAATSLLEFQGSAEYYDVAGGTSAAGYRMSDSYVIARERARNILDMRSTILDLLESLEDELVQQNFGYIWSRIRSRIRSLDGFEGVYNRDLGHGYTKGVRTAYMRPSERQKGKKGVVSIAYQQGQQNRDATLIAVVFATTILGFIPMIFAWHRATESYRRYEIASPNLQHQRCPLLKS</sequence>
<name>A0A2J6PNB6_9HELO</name>
<evidence type="ECO:0000313" key="2">
    <source>
        <dbReference type="EMBL" id="PMD15528.1"/>
    </source>
</evidence>
<evidence type="ECO:0000256" key="1">
    <source>
        <dbReference type="SAM" id="Phobius"/>
    </source>
</evidence>
<evidence type="ECO:0000313" key="3">
    <source>
        <dbReference type="Proteomes" id="UP000235672"/>
    </source>
</evidence>
<gene>
    <name evidence="2" type="ORF">NA56DRAFT_650005</name>
</gene>
<keyword evidence="3" id="KW-1185">Reference proteome</keyword>
<dbReference type="EMBL" id="KZ613512">
    <property type="protein sequence ID" value="PMD15528.1"/>
    <property type="molecule type" value="Genomic_DNA"/>
</dbReference>
<accession>A0A2J6PNB6</accession>
<organism evidence="2 3">
    <name type="scientific">Hyaloscypha hepaticicola</name>
    <dbReference type="NCBI Taxonomy" id="2082293"/>
    <lineage>
        <taxon>Eukaryota</taxon>
        <taxon>Fungi</taxon>
        <taxon>Dikarya</taxon>
        <taxon>Ascomycota</taxon>
        <taxon>Pezizomycotina</taxon>
        <taxon>Leotiomycetes</taxon>
        <taxon>Helotiales</taxon>
        <taxon>Hyaloscyphaceae</taxon>
        <taxon>Hyaloscypha</taxon>
    </lineage>
</organism>
<keyword evidence="1" id="KW-0812">Transmembrane</keyword>
<reference evidence="2 3" key="1">
    <citation type="submission" date="2016-05" db="EMBL/GenBank/DDBJ databases">
        <title>A degradative enzymes factory behind the ericoid mycorrhizal symbiosis.</title>
        <authorList>
            <consortium name="DOE Joint Genome Institute"/>
            <person name="Martino E."/>
            <person name="Morin E."/>
            <person name="Grelet G."/>
            <person name="Kuo A."/>
            <person name="Kohler A."/>
            <person name="Daghino S."/>
            <person name="Barry K."/>
            <person name="Choi C."/>
            <person name="Cichocki N."/>
            <person name="Clum A."/>
            <person name="Copeland A."/>
            <person name="Hainaut M."/>
            <person name="Haridas S."/>
            <person name="Labutti K."/>
            <person name="Lindquist E."/>
            <person name="Lipzen A."/>
            <person name="Khouja H.-R."/>
            <person name="Murat C."/>
            <person name="Ohm R."/>
            <person name="Olson A."/>
            <person name="Spatafora J."/>
            <person name="Veneault-Fourrey C."/>
            <person name="Henrissat B."/>
            <person name="Grigoriev I."/>
            <person name="Martin F."/>
            <person name="Perotto S."/>
        </authorList>
    </citation>
    <scope>NUCLEOTIDE SEQUENCE [LARGE SCALE GENOMIC DNA]</scope>
    <source>
        <strain evidence="2 3">UAMH 7357</strain>
    </source>
</reference>
<keyword evidence="1" id="KW-1133">Transmembrane helix</keyword>
<proteinExistence type="predicted"/>
<keyword evidence="1" id="KW-0472">Membrane</keyword>
<feature type="transmembrane region" description="Helical" evidence="1">
    <location>
        <begin position="247"/>
        <end position="268"/>
    </location>
</feature>
<dbReference type="Proteomes" id="UP000235672">
    <property type="component" value="Unassembled WGS sequence"/>
</dbReference>
<dbReference type="AlphaFoldDB" id="A0A2J6PNB6"/>